<feature type="domain" description="Tyrosine-protein phosphatase" evidence="9">
    <location>
        <begin position="29"/>
        <end position="294"/>
    </location>
</feature>
<feature type="compositionally biased region" description="Pro residues" evidence="8">
    <location>
        <begin position="870"/>
        <end position="904"/>
    </location>
</feature>
<dbReference type="InterPro" id="IPR047170">
    <property type="entry name" value="PTN12/18/22"/>
</dbReference>
<dbReference type="PANTHER" id="PTHR45983:SF1">
    <property type="entry name" value="TYROSINE-PROTEIN PHOSPHATASE NON-RECEPTOR TYPE 22"/>
    <property type="match status" value="1"/>
</dbReference>
<dbReference type="GO" id="GO:0004726">
    <property type="term" value="F:non-membrane spanning protein tyrosine phosphatase activity"/>
    <property type="evidence" value="ECO:0007669"/>
    <property type="project" value="InterPro"/>
</dbReference>
<sequence length="932" mass="104112">MDAQACILKDLLAQITSKEAEQEGAENGFAGEFLKLKRQSTKYRAEKTYPSTAADKQDNVKKNRYKDIVPFDHSRVKLSLIKSKHDTDYINASFIKGVFGSRAYIATQGPLPNTVLDFWRMLWEYNVQVVVMACREFEMGRKKCERYWPESKEDVFVCEPFAIHYESDENKGEYLIRTLKVTCKQVSRTLKQLHYVNWPDHGVPDSIPAILELLQDMRIYQDHDELPICIHCSAGCGRTGALCAIDYTWNLLKRQMIPENFSIFELVKDMRTQRPSVVQTKEQYELVYRTIQLLFERYLAAMEEPNREVPASTLPVTISSGSELSDFSDSESEAETDVRALLQTEHRSNEMEILMDERNYITQKITSWPQPHLHPFSPEVNSTKVSPADMLRSFVAPTPQRDVTTCGYQRTEPSTSFTQLTQAACSNYPISLVQELRPNMKHLEREENQDVSPVGKDHKPIIPSTICFTVEDPYFGPESPPASENPSVMDSMVHEIWTENACFTIPSLALNNQALELPKHDHNDKGANTPSSDEDTPPPLPERTPESFILAADEMNASSIPLSPIAIASHSPPPLLYKDIIEDISETSELLTLVIPPSSGSESVNKDSPPSPVPPLPERTPESFELAMDKDLVQNVTQEKPQDVVMRVGKSLEWSGQTSEAQTDMKRSWSRSKSLKLRMSLPASSIPLSPIAITSHSPPPLLYKHPQESLLHTLTPHEQTSETFRPVPGTETVTPPLPERTPESFIFHPEKVSDNNALCLPAEPEQQRLRVGTSSEWSGSSQPRSFLESSWSRSKSVRAKSSKQEPLSVAPLTPPVSVTMATGGKAEHQTAPSSQSTDNRTNRGGEKTSLVSKARTKSIKFLKGRQRPKIAPPPIPPPAPPQAPPTTHPSAPPPAMPQSAPPPYGAAVGFLFSFGSRFGKPKGPRNKPETWV</sequence>
<evidence type="ECO:0000259" key="9">
    <source>
        <dbReference type="PROSITE" id="PS50055"/>
    </source>
</evidence>
<feature type="region of interest" description="Disordered" evidence="8">
    <location>
        <begin position="518"/>
        <end position="544"/>
    </location>
</feature>
<dbReference type="PROSITE" id="PS50055">
    <property type="entry name" value="TYR_PHOSPHATASE_PTP"/>
    <property type="match status" value="1"/>
</dbReference>
<organism evidence="11 12">
    <name type="scientific">Phoxinus phoxinus</name>
    <name type="common">Eurasian minnow</name>
    <dbReference type="NCBI Taxonomy" id="58324"/>
    <lineage>
        <taxon>Eukaryota</taxon>
        <taxon>Metazoa</taxon>
        <taxon>Chordata</taxon>
        <taxon>Craniata</taxon>
        <taxon>Vertebrata</taxon>
        <taxon>Euteleostomi</taxon>
        <taxon>Actinopterygii</taxon>
        <taxon>Neopterygii</taxon>
        <taxon>Teleostei</taxon>
        <taxon>Ostariophysi</taxon>
        <taxon>Cypriniformes</taxon>
        <taxon>Leuciscidae</taxon>
        <taxon>Phoxininae</taxon>
        <taxon>Phoxinus</taxon>
    </lineage>
</organism>
<keyword evidence="4" id="KW-0597">Phosphoprotein</keyword>
<evidence type="ECO:0000256" key="4">
    <source>
        <dbReference type="ARBA" id="ARBA00022553"/>
    </source>
</evidence>
<dbReference type="InterPro" id="IPR016130">
    <property type="entry name" value="Tyr_Pase_AS"/>
</dbReference>
<evidence type="ECO:0000313" key="11">
    <source>
        <dbReference type="EMBL" id="KAK7132364.1"/>
    </source>
</evidence>
<comment type="subcellular location">
    <subcellularLocation>
        <location evidence="1">Cytoplasm</location>
    </subcellularLocation>
</comment>
<keyword evidence="5" id="KW-0378">Hydrolase</keyword>
<reference evidence="11 12" key="1">
    <citation type="submission" date="2024-02" db="EMBL/GenBank/DDBJ databases">
        <title>Chromosome-level genome assembly of the Eurasian Minnow (Phoxinus phoxinus).</title>
        <authorList>
            <person name="Oriowo T.O."/>
            <person name="Martin S."/>
            <person name="Stange M."/>
            <person name="Chrysostomakis Y."/>
            <person name="Brown T."/>
            <person name="Winkler S."/>
            <person name="Kukowka S."/>
            <person name="Myers E.W."/>
            <person name="Bohne A."/>
        </authorList>
    </citation>
    <scope>NUCLEOTIDE SEQUENCE [LARGE SCALE GENOMIC DNA]</scope>
    <source>
        <strain evidence="11">ZFMK-TIS-60720</strain>
        <tissue evidence="11">Whole Organism</tissue>
    </source>
</reference>
<dbReference type="EC" id="3.1.3.48" evidence="2"/>
<feature type="region of interest" description="Disordered" evidence="8">
    <location>
        <begin position="719"/>
        <end position="738"/>
    </location>
</feature>
<evidence type="ECO:0000256" key="6">
    <source>
        <dbReference type="ARBA" id="ARBA00022912"/>
    </source>
</evidence>
<dbReference type="GO" id="GO:0050868">
    <property type="term" value="P:negative regulation of T cell activation"/>
    <property type="evidence" value="ECO:0007669"/>
    <property type="project" value="TreeGrafter"/>
</dbReference>
<feature type="compositionally biased region" description="Polar residues" evidence="8">
    <location>
        <begin position="772"/>
        <end position="788"/>
    </location>
</feature>
<dbReference type="Gene3D" id="3.90.190.10">
    <property type="entry name" value="Protein tyrosine phosphatase superfamily"/>
    <property type="match status" value="1"/>
</dbReference>
<dbReference type="Pfam" id="PF00102">
    <property type="entry name" value="Y_phosphatase"/>
    <property type="match status" value="1"/>
</dbReference>
<evidence type="ECO:0000256" key="7">
    <source>
        <dbReference type="ARBA" id="ARBA00034734"/>
    </source>
</evidence>
<dbReference type="InterPro" id="IPR000387">
    <property type="entry name" value="Tyr_Pase_dom"/>
</dbReference>
<dbReference type="PROSITE" id="PS50056">
    <property type="entry name" value="TYR_PHOSPHATASE_2"/>
    <property type="match status" value="1"/>
</dbReference>
<keyword evidence="12" id="KW-1185">Reference proteome</keyword>
<feature type="domain" description="Tyrosine specific protein phosphatases" evidence="10">
    <location>
        <begin position="208"/>
        <end position="285"/>
    </location>
</feature>
<dbReference type="GO" id="GO:0050852">
    <property type="term" value="P:T cell receptor signaling pathway"/>
    <property type="evidence" value="ECO:0007669"/>
    <property type="project" value="TreeGrafter"/>
</dbReference>
<evidence type="ECO:0000256" key="3">
    <source>
        <dbReference type="ARBA" id="ARBA00022490"/>
    </source>
</evidence>
<dbReference type="FunFam" id="3.90.190.10:FF:000045">
    <property type="entry name" value="Tyrosine-protein phosphatase non-receptor type 12"/>
    <property type="match status" value="1"/>
</dbReference>
<evidence type="ECO:0000313" key="12">
    <source>
        <dbReference type="Proteomes" id="UP001364617"/>
    </source>
</evidence>
<dbReference type="InterPro" id="IPR029021">
    <property type="entry name" value="Prot-tyrosine_phosphatase-like"/>
</dbReference>
<comment type="caution">
    <text evidence="11">The sequence shown here is derived from an EMBL/GenBank/DDBJ whole genome shotgun (WGS) entry which is preliminary data.</text>
</comment>
<feature type="compositionally biased region" description="Polar residues" evidence="8">
    <location>
        <begin position="598"/>
        <end position="608"/>
    </location>
</feature>
<evidence type="ECO:0000256" key="8">
    <source>
        <dbReference type="SAM" id="MobiDB-lite"/>
    </source>
</evidence>
<dbReference type="PANTHER" id="PTHR45983">
    <property type="entry name" value="TYROSINE PHOSPHATSE N18, PUTATIVE-RELATED"/>
    <property type="match status" value="1"/>
</dbReference>
<dbReference type="GO" id="GO:0005634">
    <property type="term" value="C:nucleus"/>
    <property type="evidence" value="ECO:0007669"/>
    <property type="project" value="TreeGrafter"/>
</dbReference>
<dbReference type="PROSITE" id="PS00383">
    <property type="entry name" value="TYR_PHOSPHATASE_1"/>
    <property type="match status" value="1"/>
</dbReference>
<name>A0AAN9CDE7_9TELE</name>
<dbReference type="AlphaFoldDB" id="A0AAN9CDE7"/>
<comment type="similarity">
    <text evidence="7">Belongs to the protein-tyrosine phosphatase family. Non-receptor class 4 subfamily.</text>
</comment>
<feature type="region of interest" description="Disordered" evidence="8">
    <location>
        <begin position="596"/>
        <end position="620"/>
    </location>
</feature>
<evidence type="ECO:0000256" key="1">
    <source>
        <dbReference type="ARBA" id="ARBA00004496"/>
    </source>
</evidence>
<evidence type="ECO:0000256" key="5">
    <source>
        <dbReference type="ARBA" id="ARBA00022801"/>
    </source>
</evidence>
<feature type="compositionally biased region" description="Pro residues" evidence="8">
    <location>
        <begin position="609"/>
        <end position="618"/>
    </location>
</feature>
<feature type="region of interest" description="Disordered" evidence="8">
    <location>
        <begin position="767"/>
        <end position="908"/>
    </location>
</feature>
<dbReference type="Proteomes" id="UP001364617">
    <property type="component" value="Unassembled WGS sequence"/>
</dbReference>
<dbReference type="GO" id="GO:0005737">
    <property type="term" value="C:cytoplasm"/>
    <property type="evidence" value="ECO:0007669"/>
    <property type="project" value="UniProtKB-SubCell"/>
</dbReference>
<evidence type="ECO:0000256" key="2">
    <source>
        <dbReference type="ARBA" id="ARBA00013064"/>
    </source>
</evidence>
<keyword evidence="6" id="KW-0904">Protein phosphatase</keyword>
<feature type="compositionally biased region" description="Polar residues" evidence="8">
    <location>
        <begin position="830"/>
        <end position="839"/>
    </location>
</feature>
<gene>
    <name evidence="11" type="ORF">R3I93_018803</name>
</gene>
<feature type="compositionally biased region" description="Basic residues" evidence="8">
    <location>
        <begin position="854"/>
        <end position="868"/>
    </location>
</feature>
<keyword evidence="3" id="KW-0963">Cytoplasm</keyword>
<protein>
    <recommendedName>
        <fullName evidence="2">protein-tyrosine-phosphatase</fullName>
        <ecNumber evidence="2">3.1.3.48</ecNumber>
    </recommendedName>
</protein>
<dbReference type="InterPro" id="IPR000242">
    <property type="entry name" value="PTP_cat"/>
</dbReference>
<dbReference type="EMBL" id="JAYKXH010000020">
    <property type="protein sequence ID" value="KAK7132364.1"/>
    <property type="molecule type" value="Genomic_DNA"/>
</dbReference>
<dbReference type="SMART" id="SM00404">
    <property type="entry name" value="PTPc_motif"/>
    <property type="match status" value="1"/>
</dbReference>
<dbReference type="SUPFAM" id="SSF52799">
    <property type="entry name" value="(Phosphotyrosine protein) phosphatases II"/>
    <property type="match status" value="1"/>
</dbReference>
<evidence type="ECO:0000259" key="10">
    <source>
        <dbReference type="PROSITE" id="PS50056"/>
    </source>
</evidence>
<dbReference type="InterPro" id="IPR003595">
    <property type="entry name" value="Tyr_Pase_cat"/>
</dbReference>
<proteinExistence type="inferred from homology"/>
<accession>A0AAN9CDE7</accession>
<dbReference type="PRINTS" id="PR00700">
    <property type="entry name" value="PRTYPHPHTASE"/>
</dbReference>
<dbReference type="SMART" id="SM00194">
    <property type="entry name" value="PTPc"/>
    <property type="match status" value="1"/>
</dbReference>